<evidence type="ECO:0000256" key="1">
    <source>
        <dbReference type="ARBA" id="ARBA00022574"/>
    </source>
</evidence>
<dbReference type="EMBL" id="HBEL01032929">
    <property type="protein sequence ID" value="CAD8419299.1"/>
    <property type="molecule type" value="Transcribed_RNA"/>
</dbReference>
<dbReference type="InterPro" id="IPR049566">
    <property type="entry name" value="WDR59_RTC1-like_RING_Znf"/>
</dbReference>
<dbReference type="GO" id="GO:1904263">
    <property type="term" value="P:positive regulation of TORC1 signaling"/>
    <property type="evidence" value="ECO:0007669"/>
    <property type="project" value="TreeGrafter"/>
</dbReference>
<protein>
    <recommendedName>
        <fullName evidence="3">WDR59/RTC1-like RING zinc finger domain-containing protein</fullName>
    </recommendedName>
</protein>
<keyword evidence="2" id="KW-0677">Repeat</keyword>
<name>A0A7S0CD15_9STRA</name>
<dbReference type="Pfam" id="PF17120">
    <property type="entry name" value="zf-RING_16"/>
    <property type="match status" value="1"/>
</dbReference>
<evidence type="ECO:0000313" key="4">
    <source>
        <dbReference type="EMBL" id="CAD8419299.1"/>
    </source>
</evidence>
<dbReference type="GO" id="GO:0005829">
    <property type="term" value="C:cytosol"/>
    <property type="evidence" value="ECO:0007669"/>
    <property type="project" value="TreeGrafter"/>
</dbReference>
<dbReference type="GO" id="GO:0005774">
    <property type="term" value="C:vacuolar membrane"/>
    <property type="evidence" value="ECO:0007669"/>
    <property type="project" value="TreeGrafter"/>
</dbReference>
<feature type="domain" description="WDR59/RTC1-like RING zinc finger" evidence="3">
    <location>
        <begin position="191"/>
        <end position="249"/>
    </location>
</feature>
<sequence length="272" mass="29933">MWKILETLLSGSGFEELSSTESIPLTRTALGSVLWSTVCSLLLERAERADVQTCVAICEVFEILGPGESRDGELCSFIVSKSNEAEQCEMDIELVREWYLSYIDILHRKCLFSEATSLIRTCRDPVVAALNQNSTTIHESCPSCGKQLQGVTTIVDDIATNNGDFGGGNSNKSLILTTQRACKNCRRRIGQCFLCHLPVKDLFVWCPGCGHGGHLACAQEWFGGVDSYGEPSMRPQEFCPTGCGHKCNFSKKMWNSPSKRHSLSSTSQMAIS</sequence>
<keyword evidence="1" id="KW-0853">WD repeat</keyword>
<dbReference type="GO" id="GO:0016239">
    <property type="term" value="P:positive regulation of macroautophagy"/>
    <property type="evidence" value="ECO:0007669"/>
    <property type="project" value="TreeGrafter"/>
</dbReference>
<accession>A0A7S0CD15</accession>
<dbReference type="CDD" id="cd16693">
    <property type="entry name" value="mRING-H2-C3H3C2_WDR24"/>
    <property type="match status" value="1"/>
</dbReference>
<proteinExistence type="predicted"/>
<organism evidence="4">
    <name type="scientific">Proboscia inermis</name>
    <dbReference type="NCBI Taxonomy" id="420281"/>
    <lineage>
        <taxon>Eukaryota</taxon>
        <taxon>Sar</taxon>
        <taxon>Stramenopiles</taxon>
        <taxon>Ochrophyta</taxon>
        <taxon>Bacillariophyta</taxon>
        <taxon>Coscinodiscophyceae</taxon>
        <taxon>Rhizosoleniophycidae</taxon>
        <taxon>Rhizosoleniales</taxon>
        <taxon>Rhizosoleniaceae</taxon>
        <taxon>Proboscia</taxon>
    </lineage>
</organism>
<reference evidence="4" key="1">
    <citation type="submission" date="2021-01" db="EMBL/GenBank/DDBJ databases">
        <authorList>
            <person name="Corre E."/>
            <person name="Pelletier E."/>
            <person name="Niang G."/>
            <person name="Scheremetjew M."/>
            <person name="Finn R."/>
            <person name="Kale V."/>
            <person name="Holt S."/>
            <person name="Cochrane G."/>
            <person name="Meng A."/>
            <person name="Brown T."/>
            <person name="Cohen L."/>
        </authorList>
    </citation>
    <scope>NUCLEOTIDE SEQUENCE</scope>
    <source>
        <strain evidence="4">CCAP1064/1</strain>
    </source>
</reference>
<evidence type="ECO:0000256" key="2">
    <source>
        <dbReference type="ARBA" id="ARBA00022737"/>
    </source>
</evidence>
<gene>
    <name evidence="4" type="ORF">PINE0816_LOCUS15434</name>
</gene>
<dbReference type="PANTHER" id="PTHR46200:SF1">
    <property type="entry name" value="GATOR COMPLEX PROTEIN WDR24"/>
    <property type="match status" value="1"/>
</dbReference>
<dbReference type="GO" id="GO:0061700">
    <property type="term" value="C:GATOR2 complex"/>
    <property type="evidence" value="ECO:0007669"/>
    <property type="project" value="TreeGrafter"/>
</dbReference>
<evidence type="ECO:0000259" key="3">
    <source>
        <dbReference type="Pfam" id="PF17120"/>
    </source>
</evidence>
<dbReference type="AlphaFoldDB" id="A0A7S0CD15"/>
<dbReference type="InterPro" id="IPR037590">
    <property type="entry name" value="WDR24"/>
</dbReference>
<dbReference type="PANTHER" id="PTHR46200">
    <property type="entry name" value="GATOR COMPLEX PROTEIN WDR24"/>
    <property type="match status" value="1"/>
</dbReference>